<dbReference type="EMBL" id="JABEQD010000002">
    <property type="protein sequence ID" value="MBB2167408.1"/>
    <property type="molecule type" value="Genomic_DNA"/>
</dbReference>
<feature type="region of interest" description="Disordered" evidence="1">
    <location>
        <begin position="1"/>
        <end position="50"/>
    </location>
</feature>
<sequence length="50" mass="5493">MSNDTKPTPPKPDEKKPHPPTEQEEANLDEELKDSFPASDPPSSGHTNSH</sequence>
<evidence type="ECO:0000313" key="2">
    <source>
        <dbReference type="EMBL" id="MBB2167408.1"/>
    </source>
</evidence>
<gene>
    <name evidence="2" type="ORF">HLH36_03390</name>
</gene>
<comment type="caution">
    <text evidence="2">The sequence shown here is derived from an EMBL/GenBank/DDBJ whole genome shotgun (WGS) entry which is preliminary data.</text>
</comment>
<protein>
    <submittedName>
        <fullName evidence="2">Uncharacterized protein</fullName>
    </submittedName>
</protein>
<feature type="compositionally biased region" description="Basic and acidic residues" evidence="1">
    <location>
        <begin position="11"/>
        <end position="21"/>
    </location>
</feature>
<proteinExistence type="predicted"/>
<evidence type="ECO:0000256" key="1">
    <source>
        <dbReference type="SAM" id="MobiDB-lite"/>
    </source>
</evidence>
<dbReference type="Proteomes" id="UP000559860">
    <property type="component" value="Unassembled WGS sequence"/>
</dbReference>
<accession>A0A7W4IR47</accession>
<reference evidence="2 3" key="1">
    <citation type="submission" date="2020-04" db="EMBL/GenBank/DDBJ databases">
        <title>Description of novel Gluconacetobacter.</title>
        <authorList>
            <person name="Sombolestani A."/>
        </authorList>
    </citation>
    <scope>NUCLEOTIDE SEQUENCE [LARGE SCALE GENOMIC DNA]</scope>
    <source>
        <strain evidence="2 3">LMG 27801</strain>
    </source>
</reference>
<name>A0A7W4IR47_9PROT</name>
<feature type="compositionally biased region" description="Polar residues" evidence="1">
    <location>
        <begin position="41"/>
        <end position="50"/>
    </location>
</feature>
<dbReference type="RefSeq" id="WP_182985071.1">
    <property type="nucleotide sequence ID" value="NZ_JABEQD010000002.1"/>
</dbReference>
<organism evidence="2 3">
    <name type="scientific">Gluconacetobacter aggeris</name>
    <dbReference type="NCBI Taxonomy" id="1286186"/>
    <lineage>
        <taxon>Bacteria</taxon>
        <taxon>Pseudomonadati</taxon>
        <taxon>Pseudomonadota</taxon>
        <taxon>Alphaproteobacteria</taxon>
        <taxon>Acetobacterales</taxon>
        <taxon>Acetobacteraceae</taxon>
        <taxon>Gluconacetobacter</taxon>
    </lineage>
</organism>
<feature type="compositionally biased region" description="Acidic residues" evidence="1">
    <location>
        <begin position="22"/>
        <end position="32"/>
    </location>
</feature>
<keyword evidence="3" id="KW-1185">Reference proteome</keyword>
<evidence type="ECO:0000313" key="3">
    <source>
        <dbReference type="Proteomes" id="UP000559860"/>
    </source>
</evidence>
<dbReference type="AlphaFoldDB" id="A0A7W4IR47"/>